<dbReference type="AlphaFoldDB" id="H0E024"/>
<name>H0E024_9ACTN</name>
<dbReference type="InterPro" id="IPR003016">
    <property type="entry name" value="2-oxoA_DH_lipoyl-BS"/>
</dbReference>
<keyword evidence="3" id="KW-0450">Lipoyl</keyword>
<dbReference type="OrthoDB" id="9805770at2"/>
<evidence type="ECO:0000259" key="5">
    <source>
        <dbReference type="PROSITE" id="PS50968"/>
    </source>
</evidence>
<keyword evidence="7" id="KW-1185">Reference proteome</keyword>
<keyword evidence="4" id="KW-0012">Acyltransferase</keyword>
<dbReference type="Proteomes" id="UP000005143">
    <property type="component" value="Unassembled WGS sequence"/>
</dbReference>
<dbReference type="Pfam" id="PF00364">
    <property type="entry name" value="Biotin_lipoyl"/>
    <property type="match status" value="1"/>
</dbReference>
<evidence type="ECO:0000256" key="3">
    <source>
        <dbReference type="ARBA" id="ARBA00022823"/>
    </source>
</evidence>
<dbReference type="GO" id="GO:0016407">
    <property type="term" value="F:acetyltransferase activity"/>
    <property type="evidence" value="ECO:0007669"/>
    <property type="project" value="TreeGrafter"/>
</dbReference>
<sequence length="76" mass="7973">MEITVENGTADDEIEILEIAVEVGQEVAEGDLLVEVATDKANMEIVAPKAGRVAEIRVADGDDAPGNAVLLVLEDL</sequence>
<keyword evidence="6" id="KW-0560">Oxidoreductase</keyword>
<comment type="cofactor">
    <cofactor evidence="1">
        <name>(R)-lipoate</name>
        <dbReference type="ChEBI" id="CHEBI:83088"/>
    </cofactor>
</comment>
<protein>
    <submittedName>
        <fullName evidence="6">Dihydrolipoamide dehydrogenase of pyruvate dehydrogenase complex</fullName>
        <ecNumber evidence="6">1.8.1.4</ecNumber>
    </submittedName>
</protein>
<gene>
    <name evidence="6" type="ORF">PAI11_01290</name>
</gene>
<dbReference type="InterPro" id="IPR000089">
    <property type="entry name" value="Biotin_lipoyl"/>
</dbReference>
<dbReference type="CDD" id="cd06849">
    <property type="entry name" value="lipoyl_domain"/>
    <property type="match status" value="1"/>
</dbReference>
<reference evidence="6 7" key="1">
    <citation type="journal article" date="2013" name="Biodegradation">
        <title>Quantitative proteomic analysis of ibuprofen-degrading Patulibacter sp. strain I11.</title>
        <authorList>
            <person name="Almeida B."/>
            <person name="Kjeldal H."/>
            <person name="Lolas I."/>
            <person name="Knudsen A.D."/>
            <person name="Carvalho G."/>
            <person name="Nielsen K.L."/>
            <person name="Barreto Crespo M.T."/>
            <person name="Stensballe A."/>
            <person name="Nielsen J.L."/>
        </authorList>
    </citation>
    <scope>NUCLEOTIDE SEQUENCE [LARGE SCALE GENOMIC DNA]</scope>
    <source>
        <strain evidence="6 7">I11</strain>
    </source>
</reference>
<dbReference type="EMBL" id="AGUD01000004">
    <property type="protein sequence ID" value="EHN12983.1"/>
    <property type="molecule type" value="Genomic_DNA"/>
</dbReference>
<dbReference type="GO" id="GO:0031405">
    <property type="term" value="F:lipoic acid binding"/>
    <property type="evidence" value="ECO:0007669"/>
    <property type="project" value="TreeGrafter"/>
</dbReference>
<keyword evidence="6" id="KW-0670">Pyruvate</keyword>
<keyword evidence="2" id="KW-0808">Transferase</keyword>
<evidence type="ECO:0000313" key="7">
    <source>
        <dbReference type="Proteomes" id="UP000005143"/>
    </source>
</evidence>
<dbReference type="GO" id="GO:0005737">
    <property type="term" value="C:cytoplasm"/>
    <property type="evidence" value="ECO:0007669"/>
    <property type="project" value="TreeGrafter"/>
</dbReference>
<feature type="domain" description="Lipoyl-binding" evidence="5">
    <location>
        <begin position="1"/>
        <end position="74"/>
    </location>
</feature>
<comment type="caution">
    <text evidence="6">The sequence shown here is derived from an EMBL/GenBank/DDBJ whole genome shotgun (WGS) entry which is preliminary data.</text>
</comment>
<dbReference type="PANTHER" id="PTHR43178">
    <property type="entry name" value="DIHYDROLIPOAMIDE ACETYLTRANSFERASE COMPONENT OF PYRUVATE DEHYDROGENASE COMPLEX"/>
    <property type="match status" value="1"/>
</dbReference>
<dbReference type="RefSeq" id="WP_007569781.1">
    <property type="nucleotide sequence ID" value="NZ_AGUD01000004.1"/>
</dbReference>
<evidence type="ECO:0000256" key="1">
    <source>
        <dbReference type="ARBA" id="ARBA00001938"/>
    </source>
</evidence>
<dbReference type="SUPFAM" id="SSF51230">
    <property type="entry name" value="Single hybrid motif"/>
    <property type="match status" value="1"/>
</dbReference>
<evidence type="ECO:0000313" key="6">
    <source>
        <dbReference type="EMBL" id="EHN12983.1"/>
    </source>
</evidence>
<organism evidence="6 7">
    <name type="scientific">Patulibacter medicamentivorans</name>
    <dbReference type="NCBI Taxonomy" id="1097667"/>
    <lineage>
        <taxon>Bacteria</taxon>
        <taxon>Bacillati</taxon>
        <taxon>Actinomycetota</taxon>
        <taxon>Thermoleophilia</taxon>
        <taxon>Solirubrobacterales</taxon>
        <taxon>Patulibacteraceae</taxon>
        <taxon>Patulibacter</taxon>
    </lineage>
</organism>
<dbReference type="PROSITE" id="PS00189">
    <property type="entry name" value="LIPOYL"/>
    <property type="match status" value="1"/>
</dbReference>
<proteinExistence type="predicted"/>
<accession>H0E024</accession>
<evidence type="ECO:0000256" key="2">
    <source>
        <dbReference type="ARBA" id="ARBA00022679"/>
    </source>
</evidence>
<dbReference type="GO" id="GO:0006086">
    <property type="term" value="P:pyruvate decarboxylation to acetyl-CoA"/>
    <property type="evidence" value="ECO:0007669"/>
    <property type="project" value="TreeGrafter"/>
</dbReference>
<dbReference type="PANTHER" id="PTHR43178:SF2">
    <property type="entry name" value="DIHYDROLIPOYLLYSINE-RESIDUE ACETYLTRANSFERASE COMPONENT OF PYRUVATE DEHYDROGENASE COMPLEX"/>
    <property type="match status" value="1"/>
</dbReference>
<evidence type="ECO:0000256" key="4">
    <source>
        <dbReference type="ARBA" id="ARBA00023315"/>
    </source>
</evidence>
<dbReference type="InterPro" id="IPR011053">
    <property type="entry name" value="Single_hybrid_motif"/>
</dbReference>
<dbReference type="GO" id="GO:0004148">
    <property type="term" value="F:dihydrolipoyl dehydrogenase (NADH) activity"/>
    <property type="evidence" value="ECO:0007669"/>
    <property type="project" value="UniProtKB-EC"/>
</dbReference>
<dbReference type="EC" id="1.8.1.4" evidence="6"/>
<dbReference type="InterPro" id="IPR050743">
    <property type="entry name" value="2-oxoacid_DH_E2_comp"/>
</dbReference>
<dbReference type="Gene3D" id="2.40.50.100">
    <property type="match status" value="1"/>
</dbReference>
<dbReference type="PROSITE" id="PS50968">
    <property type="entry name" value="BIOTINYL_LIPOYL"/>
    <property type="match status" value="1"/>
</dbReference>